<protein>
    <submittedName>
        <fullName evidence="1">Uncharacterized protein</fullName>
    </submittedName>
</protein>
<keyword evidence="2" id="KW-1185">Reference proteome</keyword>
<evidence type="ECO:0000313" key="2">
    <source>
        <dbReference type="Proteomes" id="UP000289738"/>
    </source>
</evidence>
<accession>A0A445DRH9</accession>
<sequence length="107" mass="11885">MEVLPPHRWLPGNTAIDAGKCHYWSHCPCSAPVSAAVYAGSLPLPPRPGAATLNDWKMLRTFSLAADLETNFAACLRAKSLGVPQQIKREQTMLLRSKLWYALWHVS</sequence>
<organism evidence="1 2">
    <name type="scientific">Arachis hypogaea</name>
    <name type="common">Peanut</name>
    <dbReference type="NCBI Taxonomy" id="3818"/>
    <lineage>
        <taxon>Eukaryota</taxon>
        <taxon>Viridiplantae</taxon>
        <taxon>Streptophyta</taxon>
        <taxon>Embryophyta</taxon>
        <taxon>Tracheophyta</taxon>
        <taxon>Spermatophyta</taxon>
        <taxon>Magnoliopsida</taxon>
        <taxon>eudicotyledons</taxon>
        <taxon>Gunneridae</taxon>
        <taxon>Pentapetalae</taxon>
        <taxon>rosids</taxon>
        <taxon>fabids</taxon>
        <taxon>Fabales</taxon>
        <taxon>Fabaceae</taxon>
        <taxon>Papilionoideae</taxon>
        <taxon>50 kb inversion clade</taxon>
        <taxon>dalbergioids sensu lato</taxon>
        <taxon>Dalbergieae</taxon>
        <taxon>Pterocarpus clade</taxon>
        <taxon>Arachis</taxon>
    </lineage>
</organism>
<evidence type="ECO:0000313" key="1">
    <source>
        <dbReference type="EMBL" id="RYR65779.1"/>
    </source>
</evidence>
<gene>
    <name evidence="1" type="ORF">Ahy_A03g011698</name>
</gene>
<reference evidence="1 2" key="1">
    <citation type="submission" date="2019-01" db="EMBL/GenBank/DDBJ databases">
        <title>Sequencing of cultivated peanut Arachis hypogaea provides insights into genome evolution and oil improvement.</title>
        <authorList>
            <person name="Chen X."/>
        </authorList>
    </citation>
    <scope>NUCLEOTIDE SEQUENCE [LARGE SCALE GENOMIC DNA]</scope>
    <source>
        <strain evidence="2">cv. Fuhuasheng</strain>
        <tissue evidence="1">Leaves</tissue>
    </source>
</reference>
<dbReference type="EMBL" id="SDMP01000003">
    <property type="protein sequence ID" value="RYR65779.1"/>
    <property type="molecule type" value="Genomic_DNA"/>
</dbReference>
<dbReference type="AlphaFoldDB" id="A0A445DRH9"/>
<comment type="caution">
    <text evidence="1">The sequence shown here is derived from an EMBL/GenBank/DDBJ whole genome shotgun (WGS) entry which is preliminary data.</text>
</comment>
<proteinExistence type="predicted"/>
<name>A0A445DRH9_ARAHY</name>
<dbReference type="Proteomes" id="UP000289738">
    <property type="component" value="Chromosome A03"/>
</dbReference>